<dbReference type="AlphaFoldDB" id="A0A926IFI2"/>
<dbReference type="SUPFAM" id="SSF69279">
    <property type="entry name" value="Phage tail proteins"/>
    <property type="match status" value="1"/>
</dbReference>
<evidence type="ECO:0000313" key="2">
    <source>
        <dbReference type="EMBL" id="MBC8581707.1"/>
    </source>
</evidence>
<dbReference type="Pfam" id="PF09393">
    <property type="entry name" value="DUF2001"/>
    <property type="match status" value="1"/>
</dbReference>
<comment type="caution">
    <text evidence="2">The sequence shown here is derived from an EMBL/GenBank/DDBJ whole genome shotgun (WGS) entry which is preliminary data.</text>
</comment>
<evidence type="ECO:0000313" key="1">
    <source>
        <dbReference type="EMBL" id="MBC8581694.1"/>
    </source>
</evidence>
<name>A0A926IFI2_9FIRM</name>
<dbReference type="EMBL" id="JACRSY010000079">
    <property type="protein sequence ID" value="MBC8581707.1"/>
    <property type="molecule type" value="Genomic_DNA"/>
</dbReference>
<dbReference type="InterPro" id="IPR038628">
    <property type="entry name" value="XkdM-like_sf"/>
</dbReference>
<reference evidence="2" key="1">
    <citation type="submission" date="2020-08" db="EMBL/GenBank/DDBJ databases">
        <title>Genome public.</title>
        <authorList>
            <person name="Liu C."/>
            <person name="Sun Q."/>
        </authorList>
    </citation>
    <scope>NUCLEOTIDE SEQUENCE</scope>
    <source>
        <strain evidence="2">NSJ-12</strain>
    </source>
</reference>
<gene>
    <name evidence="1" type="ORF">H8718_19665</name>
    <name evidence="2" type="ORF">H8718_19730</name>
</gene>
<sequence>DIQVTNEDPTSSIGAQTVLLKDCNLDSVVLASFDVDADVLEEDLDFTFSDADLLEKFKKPTLG</sequence>
<dbReference type="Gene3D" id="2.30.110.40">
    <property type="entry name" value="Phage tail tube protein"/>
    <property type="match status" value="1"/>
</dbReference>
<proteinExistence type="predicted"/>
<dbReference type="InterPro" id="IPR018989">
    <property type="entry name" value="DUF2001"/>
</dbReference>
<protein>
    <submittedName>
        <fullName evidence="2">Phage portal protein</fullName>
    </submittedName>
</protein>
<accession>A0A926IFI2</accession>
<keyword evidence="3" id="KW-1185">Reference proteome</keyword>
<evidence type="ECO:0000313" key="3">
    <source>
        <dbReference type="Proteomes" id="UP000655830"/>
    </source>
</evidence>
<dbReference type="RefSeq" id="WP_249334740.1">
    <property type="nucleotide sequence ID" value="NZ_JACRSY010000076.1"/>
</dbReference>
<organism evidence="2 3">
    <name type="scientific">Zhenhengia yiwuensis</name>
    <dbReference type="NCBI Taxonomy" id="2763666"/>
    <lineage>
        <taxon>Bacteria</taxon>
        <taxon>Bacillati</taxon>
        <taxon>Bacillota</taxon>
        <taxon>Clostridia</taxon>
        <taxon>Lachnospirales</taxon>
        <taxon>Lachnospiraceae</taxon>
        <taxon>Zhenhengia</taxon>
    </lineage>
</organism>
<dbReference type="EMBL" id="JACRSY010000076">
    <property type="protein sequence ID" value="MBC8581694.1"/>
    <property type="molecule type" value="Genomic_DNA"/>
</dbReference>
<dbReference type="Proteomes" id="UP000655830">
    <property type="component" value="Unassembled WGS sequence"/>
</dbReference>
<feature type="non-terminal residue" evidence="2">
    <location>
        <position position="1"/>
    </location>
</feature>